<evidence type="ECO:0000259" key="2">
    <source>
        <dbReference type="Pfam" id="PF07624"/>
    </source>
</evidence>
<dbReference type="KEGG" id="smam:Mal15_31630"/>
<dbReference type="Proteomes" id="UP000321353">
    <property type="component" value="Chromosome"/>
</dbReference>
<dbReference type="InterPro" id="IPR011429">
    <property type="entry name" value="Cyt_c_Planctomycete-type"/>
</dbReference>
<feature type="domain" description="DUF1587" evidence="3">
    <location>
        <begin position="141"/>
        <end position="204"/>
    </location>
</feature>
<dbReference type="Pfam" id="PF07626">
    <property type="entry name" value="PSD3"/>
    <property type="match status" value="1"/>
</dbReference>
<evidence type="ECO:0000313" key="8">
    <source>
        <dbReference type="EMBL" id="QEF99103.1"/>
    </source>
</evidence>
<feature type="domain" description="DUF1585" evidence="2">
    <location>
        <begin position="727"/>
        <end position="800"/>
    </location>
</feature>
<accession>A0A5B9ME66</accession>
<dbReference type="InterPro" id="IPR013043">
    <property type="entry name" value="DUF1595"/>
</dbReference>
<dbReference type="InterPro" id="IPR013039">
    <property type="entry name" value="DUF1588"/>
</dbReference>
<organism evidence="8 9">
    <name type="scientific">Stieleria maiorica</name>
    <dbReference type="NCBI Taxonomy" id="2795974"/>
    <lineage>
        <taxon>Bacteria</taxon>
        <taxon>Pseudomonadati</taxon>
        <taxon>Planctomycetota</taxon>
        <taxon>Planctomycetia</taxon>
        <taxon>Pirellulales</taxon>
        <taxon>Pirellulaceae</taxon>
        <taxon>Stieleria</taxon>
    </lineage>
</organism>
<evidence type="ECO:0000256" key="1">
    <source>
        <dbReference type="SAM" id="SignalP"/>
    </source>
</evidence>
<protein>
    <recommendedName>
        <fullName evidence="10">Planctomycete cytochrome C</fullName>
    </recommendedName>
</protein>
<sequence length="803" mass="90556" precursor="true">MRGMYTPAFPCTRMGLLLTLVFAAASSLSADEITSSAEELRALRTDAVRTEFVQQFCIDCHDQYTQEGGLNLEELAFNPSDASNRRRWVTVFDRVRAGEMPPEDGDRPDQTSLEGFLSTIDAPIIQVLRDETQTLGRVRARRLNRTEYENTMHDLLGIDIPLRDFLPEDTYHDGFATVAQAQQVSHHLLEKYLNAADAALDEAFGRALDGEREPFSHTYTSAELGRKVGQRDPWHVGDKTIAWSATQVYHGRVPETEVKRTGWYRITLHDAHAVNINSNQGVWCTVRTGVGFATAPMMYLAGVFRADDTPRDVSFDAWIRKGHLIEARPTDHTIERVRGNKLNNYRGSARDKRPLPKVPGLAYTSITMESIHKSPPPDEVAKRLFGDANVDVEMPRDEIMELVKRFATRVFRRPLTEDELAPYVLLVDEDLKAGVSPRETLKRGYRTILCSPRFLFFNETPGELDDFAIATRLSYFLWSTMPDETLIAAAEAGELTGKRTRQKHVQRMLDDPRAERLVEALADQWLNLREIDFTTPDAGLYPEFDETLQQSMVDETHAFLAKLIRDDLPAANLVDSDFAMLNERLAKHYGIPDVHHEQIRPVSLTPKSHRGGLITQGSILKVTANGTTTSPVIRGAFINERILGVEIPPPPDNVPAIEPDIRGAVSIREQLEKHSNQTSCAACHIKIDPPGFALENYDVTGGWRTRYRNSRNKTSGLPVDPHHQTADGEMFQDIEQFKQIVLRDPEQIARNFTHQLTTYSTGAPASFSDRTVVQEILEQTRSQQFGIRSLIHAVIDSSLFLHK</sequence>
<gene>
    <name evidence="8" type="ORF">Mal15_31630</name>
</gene>
<feature type="domain" description="Cytochrome C Planctomycete-type" evidence="6">
    <location>
        <begin position="57"/>
        <end position="104"/>
    </location>
</feature>
<proteinExistence type="predicted"/>
<dbReference type="InterPro" id="IPR013042">
    <property type="entry name" value="DUF1592"/>
</dbReference>
<dbReference type="EMBL" id="CP036264">
    <property type="protein sequence ID" value="QEF99103.1"/>
    <property type="molecule type" value="Genomic_DNA"/>
</dbReference>
<evidence type="ECO:0000313" key="9">
    <source>
        <dbReference type="Proteomes" id="UP000321353"/>
    </source>
</evidence>
<evidence type="ECO:0000259" key="5">
    <source>
        <dbReference type="Pfam" id="PF07631"/>
    </source>
</evidence>
<dbReference type="Pfam" id="PF07627">
    <property type="entry name" value="PSCyt3"/>
    <property type="match status" value="1"/>
</dbReference>
<dbReference type="InterPro" id="IPR013036">
    <property type="entry name" value="DUF1587"/>
</dbReference>
<evidence type="ECO:0000259" key="7">
    <source>
        <dbReference type="Pfam" id="PF07637"/>
    </source>
</evidence>
<evidence type="ECO:0000259" key="6">
    <source>
        <dbReference type="Pfam" id="PF07635"/>
    </source>
</evidence>
<feature type="domain" description="DUF1595" evidence="7">
    <location>
        <begin position="401"/>
        <end position="459"/>
    </location>
</feature>
<name>A0A5B9ME66_9BACT</name>
<evidence type="ECO:0000259" key="3">
    <source>
        <dbReference type="Pfam" id="PF07626"/>
    </source>
</evidence>
<dbReference type="Pfam" id="PF07631">
    <property type="entry name" value="PSD4"/>
    <property type="match status" value="1"/>
</dbReference>
<dbReference type="Pfam" id="PF07624">
    <property type="entry name" value="PSD2"/>
    <property type="match status" value="1"/>
</dbReference>
<dbReference type="Pfam" id="PF07635">
    <property type="entry name" value="PSCyt1"/>
    <property type="match status" value="1"/>
</dbReference>
<feature type="chain" id="PRO_5022812300" description="Planctomycete cytochrome C" evidence="1">
    <location>
        <begin position="31"/>
        <end position="803"/>
    </location>
</feature>
<dbReference type="InterPro" id="IPR011478">
    <property type="entry name" value="DUF1585"/>
</dbReference>
<evidence type="ECO:0000259" key="4">
    <source>
        <dbReference type="Pfam" id="PF07627"/>
    </source>
</evidence>
<feature type="signal peptide" evidence="1">
    <location>
        <begin position="1"/>
        <end position="30"/>
    </location>
</feature>
<reference evidence="8 9" key="1">
    <citation type="submission" date="2019-02" db="EMBL/GenBank/DDBJ databases">
        <title>Planctomycetal bacteria perform biofilm scaping via a novel small molecule.</title>
        <authorList>
            <person name="Jeske O."/>
            <person name="Boedeker C."/>
            <person name="Wiegand S."/>
            <person name="Breitling P."/>
            <person name="Kallscheuer N."/>
            <person name="Jogler M."/>
            <person name="Rohde M."/>
            <person name="Petersen J."/>
            <person name="Medema M.H."/>
            <person name="Surup F."/>
            <person name="Jogler C."/>
        </authorList>
    </citation>
    <scope>NUCLEOTIDE SEQUENCE [LARGE SCALE GENOMIC DNA]</scope>
    <source>
        <strain evidence="8 9">Mal15</strain>
    </source>
</reference>
<feature type="domain" description="DUF1592" evidence="5">
    <location>
        <begin position="464"/>
        <end position="591"/>
    </location>
</feature>
<keyword evidence="1" id="KW-0732">Signal</keyword>
<dbReference type="Pfam" id="PF07637">
    <property type="entry name" value="PSD5"/>
    <property type="match status" value="1"/>
</dbReference>
<feature type="domain" description="DUF1588" evidence="4">
    <location>
        <begin position="610"/>
        <end position="706"/>
    </location>
</feature>
<dbReference type="AlphaFoldDB" id="A0A5B9ME66"/>
<keyword evidence="9" id="KW-1185">Reference proteome</keyword>
<evidence type="ECO:0008006" key="10">
    <source>
        <dbReference type="Google" id="ProtNLM"/>
    </source>
</evidence>